<dbReference type="CDD" id="cd00174">
    <property type="entry name" value="SH3"/>
    <property type="match status" value="1"/>
</dbReference>
<feature type="domain" description="SH3" evidence="6">
    <location>
        <begin position="1"/>
        <end position="63"/>
    </location>
</feature>
<evidence type="ECO:0000256" key="3">
    <source>
        <dbReference type="ARBA" id="ARBA00022658"/>
    </source>
</evidence>
<dbReference type="SMART" id="SM00326">
    <property type="entry name" value="SH3"/>
    <property type="match status" value="1"/>
</dbReference>
<organism evidence="10">
    <name type="scientific">Psilocybe cubensis</name>
    <name type="common">Psychedelic mushroom</name>
    <name type="synonym">Stropharia cubensis</name>
    <dbReference type="NCBI Taxonomy" id="181762"/>
    <lineage>
        <taxon>Eukaryota</taxon>
        <taxon>Fungi</taxon>
        <taxon>Dikarya</taxon>
        <taxon>Basidiomycota</taxon>
        <taxon>Agaricomycotina</taxon>
        <taxon>Agaricomycetes</taxon>
        <taxon>Agaricomycetidae</taxon>
        <taxon>Agaricales</taxon>
        <taxon>Agaricineae</taxon>
        <taxon>Strophariaceae</taxon>
        <taxon>Psilocybe</taxon>
    </lineage>
</organism>
<dbReference type="GO" id="GO:0005829">
    <property type="term" value="C:cytosol"/>
    <property type="evidence" value="ECO:0007669"/>
    <property type="project" value="GOC"/>
</dbReference>
<dbReference type="SMART" id="SM00233">
    <property type="entry name" value="PH"/>
    <property type="match status" value="1"/>
</dbReference>
<dbReference type="GO" id="GO:0005769">
    <property type="term" value="C:early endosome"/>
    <property type="evidence" value="ECO:0007669"/>
    <property type="project" value="TreeGrafter"/>
</dbReference>
<dbReference type="Gene3D" id="2.30.29.30">
    <property type="entry name" value="Pleckstrin-homology domain (PH domain)/Phosphotyrosine-binding domain (PTB)"/>
    <property type="match status" value="1"/>
</dbReference>
<dbReference type="Pfam" id="PF00536">
    <property type="entry name" value="SAM_1"/>
    <property type="match status" value="1"/>
</dbReference>
<comment type="caution">
    <text evidence="10">The sequence shown here is derived from an EMBL/GenBank/DDBJ whole genome shotgun (WGS) entry which is preliminary data.</text>
</comment>
<feature type="domain" description="Calponin-homology (CH)" evidence="8">
    <location>
        <begin position="1327"/>
        <end position="1435"/>
    </location>
</feature>
<feature type="region of interest" description="Disordered" evidence="5">
    <location>
        <begin position="693"/>
        <end position="715"/>
    </location>
</feature>
<feature type="compositionally biased region" description="Polar residues" evidence="5">
    <location>
        <begin position="74"/>
        <end position="85"/>
    </location>
</feature>
<feature type="compositionally biased region" description="Polar residues" evidence="5">
    <location>
        <begin position="1020"/>
        <end position="1037"/>
    </location>
</feature>
<feature type="region of interest" description="Disordered" evidence="5">
    <location>
        <begin position="787"/>
        <end position="1094"/>
    </location>
</feature>
<dbReference type="PROSITE" id="PS50021">
    <property type="entry name" value="CH"/>
    <property type="match status" value="1"/>
</dbReference>
<dbReference type="Gene3D" id="1.10.418.10">
    <property type="entry name" value="Calponin-like domain"/>
    <property type="match status" value="1"/>
</dbReference>
<evidence type="ECO:0000259" key="9">
    <source>
        <dbReference type="PROSITE" id="PS50105"/>
    </source>
</evidence>
<keyword evidence="1 4" id="KW-0728">SH3 domain</keyword>
<dbReference type="EMBL" id="JAFIQS010000005">
    <property type="protein sequence ID" value="KAG5168829.1"/>
    <property type="molecule type" value="Genomic_DNA"/>
</dbReference>
<dbReference type="SUPFAM" id="SSF50044">
    <property type="entry name" value="SH3-domain"/>
    <property type="match status" value="1"/>
</dbReference>
<evidence type="ECO:0000256" key="2">
    <source>
        <dbReference type="ARBA" id="ARBA00022553"/>
    </source>
</evidence>
<dbReference type="Pfam" id="PF00018">
    <property type="entry name" value="SH3_1"/>
    <property type="match status" value="1"/>
</dbReference>
<dbReference type="SMART" id="SM00454">
    <property type="entry name" value="SAM"/>
    <property type="match status" value="1"/>
</dbReference>
<feature type="compositionally biased region" description="Low complexity" evidence="5">
    <location>
        <begin position="399"/>
        <end position="408"/>
    </location>
</feature>
<dbReference type="InterPro" id="IPR001849">
    <property type="entry name" value="PH_domain"/>
</dbReference>
<dbReference type="CDD" id="cd13316">
    <property type="entry name" value="PH_Boi"/>
    <property type="match status" value="1"/>
</dbReference>
<feature type="compositionally biased region" description="Low complexity" evidence="5">
    <location>
        <begin position="993"/>
        <end position="1008"/>
    </location>
</feature>
<dbReference type="InterPro" id="IPR036872">
    <property type="entry name" value="CH_dom_sf"/>
</dbReference>
<dbReference type="GO" id="GO:0005802">
    <property type="term" value="C:trans-Golgi network"/>
    <property type="evidence" value="ECO:0007669"/>
    <property type="project" value="TreeGrafter"/>
</dbReference>
<feature type="compositionally biased region" description="Low complexity" evidence="5">
    <location>
        <begin position="113"/>
        <end position="145"/>
    </location>
</feature>
<dbReference type="InterPro" id="IPR001660">
    <property type="entry name" value="SAM"/>
</dbReference>
<feature type="compositionally biased region" description="Basic and acidic residues" evidence="5">
    <location>
        <begin position="824"/>
        <end position="835"/>
    </location>
</feature>
<dbReference type="GO" id="GO:0001881">
    <property type="term" value="P:receptor recycling"/>
    <property type="evidence" value="ECO:0007669"/>
    <property type="project" value="TreeGrafter"/>
</dbReference>
<gene>
    <name evidence="10" type="ORF">JR316_005383</name>
</gene>
<feature type="compositionally biased region" description="Basic residues" evidence="5">
    <location>
        <begin position="252"/>
        <end position="263"/>
    </location>
</feature>
<dbReference type="InterPro" id="IPR036028">
    <property type="entry name" value="SH3-like_dom_sf"/>
</dbReference>
<dbReference type="SUPFAM" id="SSF47576">
    <property type="entry name" value="Calponin-homology domain, CH-domain"/>
    <property type="match status" value="1"/>
</dbReference>
<reference evidence="10" key="1">
    <citation type="submission" date="2021-02" db="EMBL/GenBank/DDBJ databases">
        <title>Psilocybe cubensis genome.</title>
        <authorList>
            <person name="Mckernan K.J."/>
            <person name="Crawford S."/>
            <person name="Trippe A."/>
            <person name="Kane L.T."/>
            <person name="Mclaughlin S."/>
        </authorList>
    </citation>
    <scope>NUCLEOTIDE SEQUENCE [LARGE SCALE GENOMIC DNA]</scope>
    <source>
        <strain evidence="10">MGC-MH-2018</strain>
    </source>
</reference>
<feature type="compositionally biased region" description="Low complexity" evidence="5">
    <location>
        <begin position="1299"/>
        <end position="1308"/>
    </location>
</feature>
<dbReference type="Pfam" id="PF00169">
    <property type="entry name" value="PH"/>
    <property type="match status" value="1"/>
</dbReference>
<dbReference type="Gene3D" id="2.30.30.40">
    <property type="entry name" value="SH3 Domains"/>
    <property type="match status" value="1"/>
</dbReference>
<dbReference type="PROSITE" id="PS50002">
    <property type="entry name" value="SH3"/>
    <property type="match status" value="1"/>
</dbReference>
<feature type="compositionally biased region" description="Basic and acidic residues" evidence="5">
    <location>
        <begin position="872"/>
        <end position="922"/>
    </location>
</feature>
<dbReference type="OrthoDB" id="73680at2759"/>
<feature type="region of interest" description="Disordered" evidence="5">
    <location>
        <begin position="62"/>
        <end position="157"/>
    </location>
</feature>
<feature type="compositionally biased region" description="Pro residues" evidence="5">
    <location>
        <begin position="432"/>
        <end position="442"/>
    </location>
</feature>
<evidence type="ECO:0000256" key="4">
    <source>
        <dbReference type="PROSITE-ProRule" id="PRU00192"/>
    </source>
</evidence>
<dbReference type="PROSITE" id="PS50003">
    <property type="entry name" value="PH_DOMAIN"/>
    <property type="match status" value="1"/>
</dbReference>
<feature type="compositionally biased region" description="Acidic residues" evidence="5">
    <location>
        <begin position="298"/>
        <end position="311"/>
    </location>
</feature>
<feature type="region of interest" description="Disordered" evidence="5">
    <location>
        <begin position="624"/>
        <end position="654"/>
    </location>
</feature>
<dbReference type="PANTHER" id="PTHR22902:SF27">
    <property type="entry name" value="PLECKSTRIN HOMOLOGY DOMAIN-CONTAINING FAMILY A MEMBER 3"/>
    <property type="match status" value="1"/>
</dbReference>
<dbReference type="InterPro" id="IPR045188">
    <property type="entry name" value="Boi1/Boi2-like"/>
</dbReference>
<evidence type="ECO:0000259" key="7">
    <source>
        <dbReference type="PROSITE" id="PS50003"/>
    </source>
</evidence>
<feature type="region of interest" description="Disordered" evidence="5">
    <location>
        <begin position="181"/>
        <end position="414"/>
    </location>
</feature>
<feature type="region of interest" description="Disordered" evidence="5">
    <location>
        <begin position="1229"/>
        <end position="1325"/>
    </location>
</feature>
<dbReference type="GO" id="GO:0042147">
    <property type="term" value="P:retrograde transport, endosome to Golgi"/>
    <property type="evidence" value="ECO:0007669"/>
    <property type="project" value="TreeGrafter"/>
</dbReference>
<dbReference type="InterPro" id="IPR001452">
    <property type="entry name" value="SH3_domain"/>
</dbReference>
<feature type="compositionally biased region" description="Basic and acidic residues" evidence="5">
    <location>
        <begin position="1248"/>
        <end position="1262"/>
    </location>
</feature>
<dbReference type="InterPro" id="IPR001715">
    <property type="entry name" value="CH_dom"/>
</dbReference>
<feature type="compositionally biased region" description="Low complexity" evidence="5">
    <location>
        <begin position="346"/>
        <end position="361"/>
    </location>
</feature>
<feature type="region of interest" description="Disordered" evidence="5">
    <location>
        <begin position="492"/>
        <end position="517"/>
    </location>
</feature>
<evidence type="ECO:0000259" key="8">
    <source>
        <dbReference type="PROSITE" id="PS50021"/>
    </source>
</evidence>
<feature type="compositionally biased region" description="Low complexity" evidence="5">
    <location>
        <begin position="62"/>
        <end position="73"/>
    </location>
</feature>
<dbReference type="SUPFAM" id="SSF50729">
    <property type="entry name" value="PH domain-like"/>
    <property type="match status" value="1"/>
</dbReference>
<dbReference type="GO" id="GO:0007032">
    <property type="term" value="P:endosome organization"/>
    <property type="evidence" value="ECO:0007669"/>
    <property type="project" value="TreeGrafter"/>
</dbReference>
<keyword evidence="3" id="KW-0344">Guanine-nucleotide releasing factor</keyword>
<dbReference type="GO" id="GO:0055037">
    <property type="term" value="C:recycling endosome"/>
    <property type="evidence" value="ECO:0007669"/>
    <property type="project" value="TreeGrafter"/>
</dbReference>
<evidence type="ECO:0000313" key="10">
    <source>
        <dbReference type="EMBL" id="KAG5168829.1"/>
    </source>
</evidence>
<evidence type="ECO:0000256" key="5">
    <source>
        <dbReference type="SAM" id="MobiDB-lite"/>
    </source>
</evidence>
<dbReference type="GO" id="GO:0005085">
    <property type="term" value="F:guanyl-nucleotide exchange factor activity"/>
    <property type="evidence" value="ECO:0007669"/>
    <property type="project" value="UniProtKB-KW"/>
</dbReference>
<evidence type="ECO:0000256" key="1">
    <source>
        <dbReference type="ARBA" id="ARBA00022443"/>
    </source>
</evidence>
<feature type="region of interest" description="Disordered" evidence="5">
    <location>
        <begin position="429"/>
        <end position="469"/>
    </location>
</feature>
<name>A0A8H8CL88_PSICU</name>
<feature type="domain" description="SAM" evidence="9">
    <location>
        <begin position="525"/>
        <end position="589"/>
    </location>
</feature>
<keyword evidence="2" id="KW-0597">Phosphoprotein</keyword>
<feature type="compositionally biased region" description="Acidic residues" evidence="5">
    <location>
        <begin position="328"/>
        <end position="337"/>
    </location>
</feature>
<dbReference type="Gene3D" id="1.10.150.50">
    <property type="entry name" value="Transcription Factor, Ets-1"/>
    <property type="match status" value="1"/>
</dbReference>
<dbReference type="InterPro" id="IPR013761">
    <property type="entry name" value="SAM/pointed_sf"/>
</dbReference>
<dbReference type="InterPro" id="IPR011993">
    <property type="entry name" value="PH-like_dom_sf"/>
</dbReference>
<proteinExistence type="predicted"/>
<dbReference type="PRINTS" id="PR00452">
    <property type="entry name" value="SH3DOMAIN"/>
</dbReference>
<feature type="compositionally biased region" description="Gly residues" evidence="5">
    <location>
        <begin position="230"/>
        <end position="246"/>
    </location>
</feature>
<protein>
    <submittedName>
        <fullName evidence="10">Uncharacterized protein</fullName>
    </submittedName>
</protein>
<feature type="compositionally biased region" description="Basic and acidic residues" evidence="5">
    <location>
        <begin position="1065"/>
        <end position="1089"/>
    </location>
</feature>
<feature type="domain" description="PH" evidence="7">
    <location>
        <begin position="1106"/>
        <end position="1204"/>
    </location>
</feature>
<accession>A0A8H8CL88</accession>
<feature type="compositionally biased region" description="Low complexity" evidence="5">
    <location>
        <begin position="624"/>
        <end position="641"/>
    </location>
</feature>
<dbReference type="SUPFAM" id="SSF47769">
    <property type="entry name" value="SAM/Pointed domain"/>
    <property type="match status" value="1"/>
</dbReference>
<sequence>MPEYVYALHDFQPEHEDEVSFRAGERIEVVEKDDLYGDGWWQGRNLLGKVGLFPVSYTASVPPASAASTLPASEDTTGGTPSKTVLQPLHEESESESPPAPDILSPVPKQPLTSFLSTSTSSITNTNTTNTNTNATSTTDTTANTGNGYDSESDASLHLSRMPDGEVMKATMTDVQKAIEQLGRRGRGARDGEGGEGDDADGGRSFSFASTRDGIDTETDETDFDLSDVDGGGALAGGSGNGTGGGEDWHKNARTKLAAKARRAIQEAEKLEAMLASGDPSGSGVARRGVIAPPIEVELSDESDGEEDADGGGEYTRGSRFHRRDYILEEDEGEEEDGVLHQKELSSTATATATQRSSTIADADINHVVAPPRDETDVPTATAAQLSFPVFSPPPPAAPAAESSASAPAPAPAPAAAVIDTTTVDEVKAPSMPVPMPAPAPLVPASSQETHKRNSSTGIIPPSHDAAPADTAVVDTKHMSIVSSASAPQMQMPAASVFSPPVSQAESQQLREEESDLKKVHPTEWSVEQVVEWLKSKGFADVCDKFIEQEITGDVLLELTPDVLKTEIGIMAFGKRVRIANAISELRRPPSVEYPAPDMPVPVHAQNHSEQASPMQFHHQFMQGQGQGMVSQPHSRTQSQSHSHRSFPGTATGAGAGGLAPINAQSYAYAYAASQQSSLGSPMAPQFPVAAGTSSSFVGGGSGSSPSANGNGNGNGNGSGSGYSYVNGYANGNGNGYAGAGQFDVVPEGQSYTAVGGGSGNGVLGAAAVGAAGVGLGIGLGAGAGGVSPNTSPKRPLMLGPSPSDSALKESAAKAGAASSLIVPKDEDDRGHMSDGEIPATSQKMRRRLFGRSQDSTPSARLGSPLPSPSLRETHDRDKDSLRSTKDGHKEGKDRDSKDSKDRESKDRDSKDSKDKEKEKDSASVGSHTRHARAKKSVDGAVKHDRLSIFGGTFAGTLGKSRKPPPSATDEPAERTSKFMLPRLHGPSLRKASSTSQRPSTPSQSSSPKDVFAHDDKDTLASSSTQSQTVKGSSAANTLRKRTTSTQSHSPVVGSYAASSTVAGWKDEKEREGGKEKEKGGKEKEKEEETVGTIKQGQSILDQIGEPDHVGWMRKKGDRYNSWKLRYFVLKGPHLYWMRSNSKTETRIKGYIHIVGYKVTVDENVDPGRYGFRIDHDHDKTHYFSSEEKTVVRDWMKAIMKATIGRDYTKPVVSSCNIPTIPLVVAQAMNPAPRPPSPTARDATQKALRREYPDQLSSRDARVLMGLPGSDGKDERQKLDSFFSDDASTTNGGALNDVPATPTRRTAAPPRPSREMRRSASVRTATTAAEDTLIEWANTHLPENLQITDPTGPLCGGLALLRLAESIKGRPSSPPVPDSAFPTDPNDDKLDGLFRLFDFLLDNDVKMGSVSINDVRQGKRDKIVQLLRALKAWEDKRRVLANTIAKGSMQAGAGFMVPVLS</sequence>
<evidence type="ECO:0000259" key="6">
    <source>
        <dbReference type="PROSITE" id="PS50002"/>
    </source>
</evidence>
<dbReference type="CDD" id="cd09535">
    <property type="entry name" value="SAM_BOI-like_fungal"/>
    <property type="match status" value="1"/>
</dbReference>
<dbReference type="PANTHER" id="PTHR22902">
    <property type="entry name" value="SESQUIPEDALIAN"/>
    <property type="match status" value="1"/>
</dbReference>
<feature type="compositionally biased region" description="Acidic residues" evidence="5">
    <location>
        <begin position="216"/>
        <end position="228"/>
    </location>
</feature>
<feature type="compositionally biased region" description="Basic and acidic residues" evidence="5">
    <location>
        <begin position="936"/>
        <end position="947"/>
    </location>
</feature>
<dbReference type="PROSITE" id="PS50105">
    <property type="entry name" value="SAM_DOMAIN"/>
    <property type="match status" value="1"/>
</dbReference>